<accession>A0ABR9ULX4</accession>
<dbReference type="PANTHER" id="PTHR42788">
    <property type="entry name" value="TAURINE IMPORT ATP-BINDING PROTEIN-RELATED"/>
    <property type="match status" value="1"/>
</dbReference>
<dbReference type="Pfam" id="PF00005">
    <property type="entry name" value="ABC_tran"/>
    <property type="match status" value="1"/>
</dbReference>
<comment type="caution">
    <text evidence="8">The sequence shown here is derived from an EMBL/GenBank/DDBJ whole genome shotgun (WGS) entry which is preliminary data.</text>
</comment>
<dbReference type="Proteomes" id="UP000651156">
    <property type="component" value="Unassembled WGS sequence"/>
</dbReference>
<dbReference type="CDD" id="cd03293">
    <property type="entry name" value="ABC_NrtD_SsuB_transporters"/>
    <property type="match status" value="1"/>
</dbReference>
<comment type="similarity">
    <text evidence="2">Belongs to the ABC transporter superfamily. Nitrate/nitrite/cyanate uptake transporter (NitT) (TC 3.A.1.16) family.</text>
</comment>
<dbReference type="InterPro" id="IPR017871">
    <property type="entry name" value="ABC_transporter-like_CS"/>
</dbReference>
<evidence type="ECO:0000256" key="2">
    <source>
        <dbReference type="ARBA" id="ARBA00009440"/>
    </source>
</evidence>
<dbReference type="EMBL" id="JADEWN010000004">
    <property type="protein sequence ID" value="MBE9189270.1"/>
    <property type="molecule type" value="Genomic_DNA"/>
</dbReference>
<keyword evidence="5 8" id="KW-0067">ATP-binding</keyword>
<reference evidence="8 9" key="1">
    <citation type="submission" date="2020-10" db="EMBL/GenBank/DDBJ databases">
        <authorList>
            <person name="Castelo-Branco R."/>
            <person name="Eusebio N."/>
            <person name="Adriana R."/>
            <person name="Vieira A."/>
            <person name="Brugerolle De Fraissinette N."/>
            <person name="Rezende De Castro R."/>
            <person name="Schneider M.P."/>
            <person name="Vasconcelos V."/>
            <person name="Leao P.N."/>
        </authorList>
    </citation>
    <scope>NUCLEOTIDE SEQUENCE [LARGE SCALE GENOMIC DNA]</scope>
    <source>
        <strain evidence="8 9">LEGE 06123</strain>
    </source>
</reference>
<name>A0ABR9ULX4_9CHRO</name>
<dbReference type="SMART" id="SM00382">
    <property type="entry name" value="AAA"/>
    <property type="match status" value="1"/>
</dbReference>
<dbReference type="InterPro" id="IPR050166">
    <property type="entry name" value="ABC_transporter_ATP-bind"/>
</dbReference>
<evidence type="ECO:0000256" key="5">
    <source>
        <dbReference type="ARBA" id="ARBA00022840"/>
    </source>
</evidence>
<sequence>MVQSSLKTPTQASSQFHHQKKKPKLEVCNLNKNFNQQHKQLAVLKNINFQLYESEFVCVVGASGCGKSTLINIIAGLIQPTSGEVKVDGGIVLGPGSDRGMVFQNYTLYPWLTVAGNIGFGSRLRSLCAKQRKERIAYFLEVVGLTRFAKAYPQQLSGGMKQRVAIARALANEPDVLLMDEPFGALDAQTKEQMQQFLLNLWQQTHTTIWMITHDVEEAVFLSQRVFVMSSNPGEIKQEIAIDLPQDRDVEMKLTPEFTAIKRKVMHCLRDC</sequence>
<feature type="compositionally biased region" description="Polar residues" evidence="6">
    <location>
        <begin position="1"/>
        <end position="16"/>
    </location>
</feature>
<dbReference type="InterPro" id="IPR003593">
    <property type="entry name" value="AAA+_ATPase"/>
</dbReference>
<dbReference type="PROSITE" id="PS50893">
    <property type="entry name" value="ABC_TRANSPORTER_2"/>
    <property type="match status" value="1"/>
</dbReference>
<dbReference type="PANTHER" id="PTHR42788:SF13">
    <property type="entry name" value="ALIPHATIC SULFONATES IMPORT ATP-BINDING PROTEIN SSUB"/>
    <property type="match status" value="1"/>
</dbReference>
<evidence type="ECO:0000313" key="9">
    <source>
        <dbReference type="Proteomes" id="UP000651156"/>
    </source>
</evidence>
<organism evidence="8 9">
    <name type="scientific">Gloeocapsopsis crepidinum LEGE 06123</name>
    <dbReference type="NCBI Taxonomy" id="588587"/>
    <lineage>
        <taxon>Bacteria</taxon>
        <taxon>Bacillati</taxon>
        <taxon>Cyanobacteriota</taxon>
        <taxon>Cyanophyceae</taxon>
        <taxon>Oscillatoriophycideae</taxon>
        <taxon>Chroococcales</taxon>
        <taxon>Chroococcaceae</taxon>
        <taxon>Gloeocapsopsis</taxon>
    </lineage>
</organism>
<evidence type="ECO:0000256" key="1">
    <source>
        <dbReference type="ARBA" id="ARBA00004417"/>
    </source>
</evidence>
<dbReference type="GO" id="GO:0005524">
    <property type="term" value="F:ATP binding"/>
    <property type="evidence" value="ECO:0007669"/>
    <property type="project" value="UniProtKB-KW"/>
</dbReference>
<evidence type="ECO:0000256" key="6">
    <source>
        <dbReference type="SAM" id="MobiDB-lite"/>
    </source>
</evidence>
<dbReference type="SUPFAM" id="SSF52540">
    <property type="entry name" value="P-loop containing nucleoside triphosphate hydrolases"/>
    <property type="match status" value="1"/>
</dbReference>
<evidence type="ECO:0000256" key="4">
    <source>
        <dbReference type="ARBA" id="ARBA00022741"/>
    </source>
</evidence>
<gene>
    <name evidence="8" type="ORF">IQ230_02570</name>
</gene>
<feature type="domain" description="ABC transporter" evidence="7">
    <location>
        <begin position="25"/>
        <end position="256"/>
    </location>
</feature>
<dbReference type="InterPro" id="IPR003439">
    <property type="entry name" value="ABC_transporter-like_ATP-bd"/>
</dbReference>
<protein>
    <submittedName>
        <fullName evidence="8">ABC transporter ATP-binding protein</fullName>
    </submittedName>
</protein>
<feature type="region of interest" description="Disordered" evidence="6">
    <location>
        <begin position="1"/>
        <end position="20"/>
    </location>
</feature>
<evidence type="ECO:0000256" key="3">
    <source>
        <dbReference type="ARBA" id="ARBA00022448"/>
    </source>
</evidence>
<evidence type="ECO:0000313" key="8">
    <source>
        <dbReference type="EMBL" id="MBE9189270.1"/>
    </source>
</evidence>
<dbReference type="InterPro" id="IPR027417">
    <property type="entry name" value="P-loop_NTPase"/>
</dbReference>
<keyword evidence="9" id="KW-1185">Reference proteome</keyword>
<dbReference type="RefSeq" id="WP_193930489.1">
    <property type="nucleotide sequence ID" value="NZ_CAWPMZ010000085.1"/>
</dbReference>
<keyword evidence="4" id="KW-0547">Nucleotide-binding</keyword>
<dbReference type="PROSITE" id="PS00211">
    <property type="entry name" value="ABC_TRANSPORTER_1"/>
    <property type="match status" value="1"/>
</dbReference>
<keyword evidence="3" id="KW-0813">Transport</keyword>
<evidence type="ECO:0000259" key="7">
    <source>
        <dbReference type="PROSITE" id="PS50893"/>
    </source>
</evidence>
<comment type="subcellular location">
    <subcellularLocation>
        <location evidence="1">Cell inner membrane</location>
        <topology evidence="1">Peripheral membrane protein</topology>
    </subcellularLocation>
</comment>
<dbReference type="Gene3D" id="3.40.50.300">
    <property type="entry name" value="P-loop containing nucleotide triphosphate hydrolases"/>
    <property type="match status" value="1"/>
</dbReference>
<proteinExistence type="inferred from homology"/>